<dbReference type="Proteomes" id="UP000324269">
    <property type="component" value="Unassembled WGS sequence"/>
</dbReference>
<evidence type="ECO:0000313" key="2">
    <source>
        <dbReference type="EMBL" id="TYS88385.1"/>
    </source>
</evidence>
<gene>
    <name evidence="2" type="ORF">FZC85_02830</name>
</gene>
<sequence length="74" mass="8629">MEVIMVILPLILIGFIYFIPSYIASKKNKHNKILIYIINFFLGWSLFGWFAALFLALKKDHRDQLSINNKGLSK</sequence>
<proteinExistence type="predicted"/>
<accession>A0A5D4U3I7</accession>
<reference evidence="2 3" key="1">
    <citation type="submission" date="2019-08" db="EMBL/GenBank/DDBJ databases">
        <title>Bacillus genomes from the desert of Cuatro Cienegas, Coahuila.</title>
        <authorList>
            <person name="Olmedo-Alvarez G."/>
        </authorList>
    </citation>
    <scope>NUCLEOTIDE SEQUENCE [LARGE SCALE GENOMIC DNA]</scope>
    <source>
        <strain evidence="2 3">CH87b_3T</strain>
    </source>
</reference>
<keyword evidence="1" id="KW-0812">Transmembrane</keyword>
<dbReference type="OrthoDB" id="9814116at2"/>
<dbReference type="AlphaFoldDB" id="A0A5D4U3I7"/>
<dbReference type="EMBL" id="VTEZ01000001">
    <property type="protein sequence ID" value="TYS88385.1"/>
    <property type="molecule type" value="Genomic_DNA"/>
</dbReference>
<name>A0A5D4U3I7_9BACI</name>
<feature type="transmembrane region" description="Helical" evidence="1">
    <location>
        <begin position="33"/>
        <end position="57"/>
    </location>
</feature>
<dbReference type="RefSeq" id="WP_148967685.1">
    <property type="nucleotide sequence ID" value="NZ_CANLNA010000001.1"/>
</dbReference>
<keyword evidence="1" id="KW-0472">Membrane</keyword>
<keyword evidence="1" id="KW-1133">Transmembrane helix</keyword>
<comment type="caution">
    <text evidence="2">The sequence shown here is derived from an EMBL/GenBank/DDBJ whole genome shotgun (WGS) entry which is preliminary data.</text>
</comment>
<dbReference type="Pfam" id="PF14373">
    <property type="entry name" value="Imm_superinfect"/>
    <property type="match status" value="1"/>
</dbReference>
<dbReference type="InterPro" id="IPR016410">
    <property type="entry name" value="Phage_imm"/>
</dbReference>
<feature type="transmembrane region" description="Helical" evidence="1">
    <location>
        <begin position="6"/>
        <end position="24"/>
    </location>
</feature>
<organism evidence="2 3">
    <name type="scientific">Rossellomorea aquimaris</name>
    <dbReference type="NCBI Taxonomy" id="189382"/>
    <lineage>
        <taxon>Bacteria</taxon>
        <taxon>Bacillati</taxon>
        <taxon>Bacillota</taxon>
        <taxon>Bacilli</taxon>
        <taxon>Bacillales</taxon>
        <taxon>Bacillaceae</taxon>
        <taxon>Rossellomorea</taxon>
    </lineage>
</organism>
<evidence type="ECO:0000256" key="1">
    <source>
        <dbReference type="SAM" id="Phobius"/>
    </source>
</evidence>
<protein>
    <submittedName>
        <fullName evidence="2">Superinfection immunity protein</fullName>
    </submittedName>
</protein>
<evidence type="ECO:0000313" key="3">
    <source>
        <dbReference type="Proteomes" id="UP000324269"/>
    </source>
</evidence>